<organism evidence="10 11">
    <name type="scientific">Paenibacillus solani</name>
    <dbReference type="NCBI Taxonomy" id="1705565"/>
    <lineage>
        <taxon>Bacteria</taxon>
        <taxon>Bacillati</taxon>
        <taxon>Bacillota</taxon>
        <taxon>Bacilli</taxon>
        <taxon>Bacillales</taxon>
        <taxon>Paenibacillaceae</taxon>
        <taxon>Paenibacillus</taxon>
    </lineage>
</organism>
<comment type="similarity">
    <text evidence="2">Belongs to the UPF0702 family.</text>
</comment>
<dbReference type="PANTHER" id="PTHR34582:SF5">
    <property type="entry name" value="UPF0702 TRANSMEMBRANE PROTEIN YETF"/>
    <property type="match status" value="1"/>
</dbReference>
<evidence type="ECO:0000313" key="10">
    <source>
        <dbReference type="EMBL" id="KOR89068.1"/>
    </source>
</evidence>
<feature type="domain" description="YetF-like N-terminal transmembrane" evidence="9">
    <location>
        <begin position="4"/>
        <end position="77"/>
    </location>
</feature>
<evidence type="ECO:0008006" key="12">
    <source>
        <dbReference type="Google" id="ProtNLM"/>
    </source>
</evidence>
<feature type="transmembrane region" description="Helical" evidence="7">
    <location>
        <begin position="58"/>
        <end position="76"/>
    </location>
</feature>
<dbReference type="EMBL" id="LIUT01000001">
    <property type="protein sequence ID" value="KOR89068.1"/>
    <property type="molecule type" value="Genomic_DNA"/>
</dbReference>
<evidence type="ECO:0000256" key="5">
    <source>
        <dbReference type="ARBA" id="ARBA00022989"/>
    </source>
</evidence>
<dbReference type="Gene3D" id="3.30.240.20">
    <property type="entry name" value="bsu07140 like domains"/>
    <property type="match status" value="2"/>
</dbReference>
<evidence type="ECO:0000259" key="8">
    <source>
        <dbReference type="Pfam" id="PF04239"/>
    </source>
</evidence>
<keyword evidence="5 7" id="KW-1133">Transmembrane helix</keyword>
<dbReference type="Proteomes" id="UP000036932">
    <property type="component" value="Unassembled WGS sequence"/>
</dbReference>
<evidence type="ECO:0000256" key="4">
    <source>
        <dbReference type="ARBA" id="ARBA00022692"/>
    </source>
</evidence>
<sequence>MEMYMQLGVKLIVSFFGLWIVTFVTGRKTLSQLTPLDFLASLALSEIVGNTLYDKDVTIMHLIFALALWTTLSYLFEKATTYFVKFGYLAEGRAVMLIDNGKLNQKMLDKYDIEYKQLLSMLRHQNIFSLTEVKYAILETDGSMSVMRKPEFEPPSKQDLGLEATPDAFTVTVIDKGRLLKESMLGKQINLEEIRSMAREQGYDSLDDIAYAEYADDGKLHIFSVKDVQK</sequence>
<dbReference type="InterPro" id="IPR023090">
    <property type="entry name" value="UPF0702_alpha/beta_dom_sf"/>
</dbReference>
<accession>A0A0M1P3K3</accession>
<evidence type="ECO:0000256" key="6">
    <source>
        <dbReference type="ARBA" id="ARBA00023136"/>
    </source>
</evidence>
<keyword evidence="3" id="KW-1003">Cell membrane</keyword>
<dbReference type="GO" id="GO:0005886">
    <property type="term" value="C:plasma membrane"/>
    <property type="evidence" value="ECO:0007669"/>
    <property type="project" value="UniProtKB-SubCell"/>
</dbReference>
<gene>
    <name evidence="10" type="ORF">AM231_07745</name>
</gene>
<evidence type="ECO:0000256" key="1">
    <source>
        <dbReference type="ARBA" id="ARBA00004651"/>
    </source>
</evidence>
<evidence type="ECO:0000256" key="3">
    <source>
        <dbReference type="ARBA" id="ARBA00022475"/>
    </source>
</evidence>
<evidence type="ECO:0000259" key="9">
    <source>
        <dbReference type="Pfam" id="PF20730"/>
    </source>
</evidence>
<evidence type="ECO:0000256" key="7">
    <source>
        <dbReference type="SAM" id="Phobius"/>
    </source>
</evidence>
<keyword evidence="11" id="KW-1185">Reference proteome</keyword>
<dbReference type="RefSeq" id="WP_054402116.1">
    <property type="nucleotide sequence ID" value="NZ_LIUT01000001.1"/>
</dbReference>
<name>A0A0M1P3K3_9BACL</name>
<keyword evidence="4 7" id="KW-0812">Transmembrane</keyword>
<dbReference type="Pfam" id="PF20730">
    <property type="entry name" value="YetF_N"/>
    <property type="match status" value="1"/>
</dbReference>
<evidence type="ECO:0000256" key="2">
    <source>
        <dbReference type="ARBA" id="ARBA00006448"/>
    </source>
</evidence>
<dbReference type="PATRIC" id="fig|1705565.3.peg.3474"/>
<reference evidence="11" key="1">
    <citation type="submission" date="2015-08" db="EMBL/GenBank/DDBJ databases">
        <title>Genome sequencing project for genomic taxonomy and phylogenomics of Bacillus-like bacteria.</title>
        <authorList>
            <person name="Liu B."/>
            <person name="Wang J."/>
            <person name="Zhu Y."/>
            <person name="Liu G."/>
            <person name="Chen Q."/>
            <person name="Chen Z."/>
            <person name="Lan J."/>
            <person name="Che J."/>
            <person name="Ge C."/>
            <person name="Shi H."/>
            <person name="Pan Z."/>
            <person name="Liu X."/>
        </authorList>
    </citation>
    <scope>NUCLEOTIDE SEQUENCE [LARGE SCALE GENOMIC DNA]</scope>
    <source>
        <strain evidence="11">FJAT-22460</strain>
    </source>
</reference>
<dbReference type="InterPro" id="IPR007353">
    <property type="entry name" value="DUF421"/>
</dbReference>
<feature type="domain" description="YetF C-terminal" evidence="8">
    <location>
        <begin position="85"/>
        <end position="151"/>
    </location>
</feature>
<feature type="domain" description="YetF C-terminal" evidence="8">
    <location>
        <begin position="170"/>
        <end position="227"/>
    </location>
</feature>
<comment type="caution">
    <text evidence="10">The sequence shown here is derived from an EMBL/GenBank/DDBJ whole genome shotgun (WGS) entry which is preliminary data.</text>
</comment>
<keyword evidence="6 7" id="KW-0472">Membrane</keyword>
<proteinExistence type="inferred from homology"/>
<dbReference type="AlphaFoldDB" id="A0A0M1P3K3"/>
<dbReference type="InterPro" id="IPR048454">
    <property type="entry name" value="YetF_N"/>
</dbReference>
<dbReference type="Pfam" id="PF04239">
    <property type="entry name" value="DUF421"/>
    <property type="match status" value="2"/>
</dbReference>
<comment type="subcellular location">
    <subcellularLocation>
        <location evidence="1">Cell membrane</location>
        <topology evidence="1">Multi-pass membrane protein</topology>
    </subcellularLocation>
</comment>
<protein>
    <recommendedName>
        <fullName evidence="12">DUF421 domain-containing protein</fullName>
    </recommendedName>
</protein>
<evidence type="ECO:0000313" key="11">
    <source>
        <dbReference type="Proteomes" id="UP000036932"/>
    </source>
</evidence>
<dbReference type="PANTHER" id="PTHR34582">
    <property type="entry name" value="UPF0702 TRANSMEMBRANE PROTEIN YCAP"/>
    <property type="match status" value="1"/>
</dbReference>
<dbReference type="OrthoDB" id="9778331at2"/>
<feature type="transmembrane region" description="Helical" evidence="7">
    <location>
        <begin position="7"/>
        <end position="26"/>
    </location>
</feature>